<dbReference type="Gene3D" id="1.10.287.110">
    <property type="entry name" value="DnaJ domain"/>
    <property type="match status" value="1"/>
</dbReference>
<feature type="region of interest" description="Disordered" evidence="1">
    <location>
        <begin position="1"/>
        <end position="45"/>
    </location>
</feature>
<feature type="region of interest" description="Disordered" evidence="1">
    <location>
        <begin position="135"/>
        <end position="165"/>
    </location>
</feature>
<dbReference type="eggNOG" id="ENOG502RSFU">
    <property type="taxonomic scope" value="Eukaryota"/>
</dbReference>
<dbReference type="PROSITE" id="PS00636">
    <property type="entry name" value="DNAJ_1"/>
    <property type="match status" value="1"/>
</dbReference>
<keyword evidence="2" id="KW-0472">Membrane</keyword>
<proteinExistence type="predicted"/>
<evidence type="ECO:0000313" key="4">
    <source>
        <dbReference type="EMBL" id="EGX96146.1"/>
    </source>
</evidence>
<feature type="domain" description="J" evidence="3">
    <location>
        <begin position="51"/>
        <end position="125"/>
    </location>
</feature>
<dbReference type="SUPFAM" id="SSF46565">
    <property type="entry name" value="Chaperone J-domain"/>
    <property type="match status" value="1"/>
</dbReference>
<reference evidence="4 5" key="1">
    <citation type="journal article" date="2011" name="Genome Biol.">
        <title>Genome sequence of the insect pathogenic fungus Cordyceps militaris, a valued traditional Chinese medicine.</title>
        <authorList>
            <person name="Zheng P."/>
            <person name="Xia Y."/>
            <person name="Xiao G."/>
            <person name="Xiong C."/>
            <person name="Hu X."/>
            <person name="Zhang S."/>
            <person name="Zheng H."/>
            <person name="Huang Y."/>
            <person name="Zhou Y."/>
            <person name="Wang S."/>
            <person name="Zhao G.P."/>
            <person name="Liu X."/>
            <person name="St Leger R.J."/>
            <person name="Wang C."/>
        </authorList>
    </citation>
    <scope>NUCLEOTIDE SEQUENCE [LARGE SCALE GENOMIC DNA]</scope>
    <source>
        <strain evidence="4 5">CM01</strain>
    </source>
</reference>
<dbReference type="AlphaFoldDB" id="G3J642"/>
<keyword evidence="2" id="KW-0812">Transmembrane</keyword>
<evidence type="ECO:0000256" key="1">
    <source>
        <dbReference type="SAM" id="MobiDB-lite"/>
    </source>
</evidence>
<dbReference type="EMBL" id="JH126399">
    <property type="protein sequence ID" value="EGX96146.1"/>
    <property type="molecule type" value="Genomic_DNA"/>
</dbReference>
<dbReference type="OMA" id="WEQNICR"/>
<dbReference type="KEGG" id="cmt:CCM_00801"/>
<evidence type="ECO:0000313" key="5">
    <source>
        <dbReference type="Proteomes" id="UP000001610"/>
    </source>
</evidence>
<feature type="compositionally biased region" description="Basic residues" evidence="1">
    <location>
        <begin position="8"/>
        <end position="28"/>
    </location>
</feature>
<sequence length="269" mass="31172">MHFSQAVRKSHRLFAPHHRGGHNSKRRYASSGQTSPDTPSRIVWPADARPTPYQVLNMAATGQPYDKSSFNRLVKVYHPDMRHHHHHHHHTELDAQTLLHRYHLVVAAHELLSNPAQRRRYDLYKLGWMGGPVGAEDRRRPRADWSRRRPRPDDTDPPAPSPMRQTPIYMSNHVFAILALALAFGYAVVSCERVRRAAWREQTQRMQLVDGDVVRALYGAQHLVSGRSKDERILAFLCRRHGAERRCREQVEGGVVPLDEDWEQNICRH</sequence>
<dbReference type="VEuPathDB" id="FungiDB:CCM_00801"/>
<evidence type="ECO:0000256" key="2">
    <source>
        <dbReference type="SAM" id="Phobius"/>
    </source>
</evidence>
<dbReference type="PROSITE" id="PS50076">
    <property type="entry name" value="DNAJ_2"/>
    <property type="match status" value="1"/>
</dbReference>
<keyword evidence="2" id="KW-1133">Transmembrane helix</keyword>
<feature type="transmembrane region" description="Helical" evidence="2">
    <location>
        <begin position="168"/>
        <end position="189"/>
    </location>
</feature>
<dbReference type="GeneID" id="18162835"/>
<dbReference type="STRING" id="983644.G3J642"/>
<dbReference type="InterPro" id="IPR018253">
    <property type="entry name" value="DnaJ_domain_CS"/>
</dbReference>
<dbReference type="RefSeq" id="XP_006666023.1">
    <property type="nucleotide sequence ID" value="XM_006665960.1"/>
</dbReference>
<accession>G3J642</accession>
<keyword evidence="5" id="KW-1185">Reference proteome</keyword>
<dbReference type="InterPro" id="IPR001623">
    <property type="entry name" value="DnaJ_domain"/>
</dbReference>
<dbReference type="Proteomes" id="UP000001610">
    <property type="component" value="Unassembled WGS sequence"/>
</dbReference>
<dbReference type="HOGENOM" id="CLU_063296_1_1_1"/>
<evidence type="ECO:0000259" key="3">
    <source>
        <dbReference type="PROSITE" id="PS50076"/>
    </source>
</evidence>
<organism evidence="4 5">
    <name type="scientific">Cordyceps militaris (strain CM01)</name>
    <name type="common">Caterpillar fungus</name>
    <dbReference type="NCBI Taxonomy" id="983644"/>
    <lineage>
        <taxon>Eukaryota</taxon>
        <taxon>Fungi</taxon>
        <taxon>Dikarya</taxon>
        <taxon>Ascomycota</taxon>
        <taxon>Pezizomycotina</taxon>
        <taxon>Sordariomycetes</taxon>
        <taxon>Hypocreomycetidae</taxon>
        <taxon>Hypocreales</taxon>
        <taxon>Cordycipitaceae</taxon>
        <taxon>Cordyceps</taxon>
    </lineage>
</organism>
<protein>
    <submittedName>
        <fullName evidence="4">Hsp40 co-chaperone Jid1, putative</fullName>
    </submittedName>
</protein>
<name>G3J642_CORMM</name>
<dbReference type="OrthoDB" id="445556at2759"/>
<dbReference type="InterPro" id="IPR036869">
    <property type="entry name" value="J_dom_sf"/>
</dbReference>
<dbReference type="InParanoid" id="G3J642"/>
<gene>
    <name evidence="4" type="ORF">CCM_00801</name>
</gene>
<dbReference type="FunCoup" id="G3J642">
    <property type="interactions" value="7"/>
</dbReference>
<feature type="compositionally biased region" description="Basic and acidic residues" evidence="1">
    <location>
        <begin position="135"/>
        <end position="154"/>
    </location>
</feature>